<accession>A0A2G5K487</accession>
<dbReference type="InterPro" id="IPR014825">
    <property type="entry name" value="DNA_alkylation"/>
</dbReference>
<dbReference type="SUPFAM" id="SSF48371">
    <property type="entry name" value="ARM repeat"/>
    <property type="match status" value="1"/>
</dbReference>
<name>A0A2G5K487_9RHOB</name>
<keyword evidence="2" id="KW-1185">Reference proteome</keyword>
<evidence type="ECO:0000313" key="1">
    <source>
        <dbReference type="EMBL" id="PIB24341.1"/>
    </source>
</evidence>
<comment type="caution">
    <text evidence="1">The sequence shown here is derived from an EMBL/GenBank/DDBJ whole genome shotgun (WGS) entry which is preliminary data.</text>
</comment>
<dbReference type="Gene3D" id="1.25.40.290">
    <property type="entry name" value="ARM repeat domains"/>
    <property type="match status" value="1"/>
</dbReference>
<dbReference type="OrthoDB" id="9797162at2"/>
<organism evidence="1 2">
    <name type="scientific">Paramylibacter kogurei</name>
    <dbReference type="NCBI Taxonomy" id="1889778"/>
    <lineage>
        <taxon>Bacteria</taxon>
        <taxon>Pseudomonadati</taxon>
        <taxon>Pseudomonadota</taxon>
        <taxon>Alphaproteobacteria</taxon>
        <taxon>Rhodobacterales</taxon>
        <taxon>Paracoccaceae</taxon>
        <taxon>Paramylibacter</taxon>
    </lineage>
</organism>
<evidence type="ECO:0000313" key="2">
    <source>
        <dbReference type="Proteomes" id="UP000231516"/>
    </source>
</evidence>
<sequence length="374" mass="42913">MAEKFSLKDELFNLDRVTYLAELFHAADSGFDRDGFVAAVMERMLDLELMARIGWIAQCLTQFLPDDFANAADRIEAALPPELDPSKSDDDFGSFIFAPLSEYVVMHGLNDQHFERSMALLHAITRRFSVEFAMRHFLIKYPERVLTIFDQWARDDNYHVRRLVSESTRPVLPWGKKVSLDVAQTLPLLDILYADRTRFVTRSVANHLNDVAKNNPALVVNRLRDWRDQGVQDSKEMAWMCKHALRTLIKQGDMNALSLLGYRAKPAVEVLSFEAPAQVKMDDYLELSSQIKAFEDEPLIVDFIIEFVKSNGERKPKVFKLKQFEMKAGEVAELHKRHRLVANATTFKLFAGLHRVHLQVNGRVMASADFELIP</sequence>
<dbReference type="RefSeq" id="WP_099592667.1">
    <property type="nucleotide sequence ID" value="NZ_MDGM01000012.1"/>
</dbReference>
<proteinExistence type="predicted"/>
<reference evidence="1 2" key="1">
    <citation type="submission" date="2016-08" db="EMBL/GenBank/DDBJ databases">
        <title>Draft genome of Amylibacter sp. strain 4G11.</title>
        <authorList>
            <person name="Wong S.-K."/>
            <person name="Hamasaki K."/>
            <person name="Yoshizawa S."/>
        </authorList>
    </citation>
    <scope>NUCLEOTIDE SEQUENCE [LARGE SCALE GENOMIC DNA]</scope>
    <source>
        <strain evidence="1 2">4G11</strain>
    </source>
</reference>
<dbReference type="InterPro" id="IPR016024">
    <property type="entry name" value="ARM-type_fold"/>
</dbReference>
<gene>
    <name evidence="1" type="ORF">BFP76_03750</name>
</gene>
<dbReference type="AlphaFoldDB" id="A0A2G5K487"/>
<evidence type="ECO:0008006" key="3">
    <source>
        <dbReference type="Google" id="ProtNLM"/>
    </source>
</evidence>
<dbReference type="Pfam" id="PF08713">
    <property type="entry name" value="DNA_alkylation"/>
    <property type="match status" value="1"/>
</dbReference>
<dbReference type="EMBL" id="MDGM01000012">
    <property type="protein sequence ID" value="PIB24341.1"/>
    <property type="molecule type" value="Genomic_DNA"/>
</dbReference>
<protein>
    <recommendedName>
        <fullName evidence="3">DNA alkylation repair protein</fullName>
    </recommendedName>
</protein>
<dbReference type="Proteomes" id="UP000231516">
    <property type="component" value="Unassembled WGS sequence"/>
</dbReference>